<dbReference type="AlphaFoldDB" id="A0AA40HRD3"/>
<accession>A0AA40HRD3</accession>
<organism evidence="2 3">
    <name type="scientific">Cnephaeus nilssonii</name>
    <name type="common">Northern bat</name>
    <name type="synonym">Eptesicus nilssonii</name>
    <dbReference type="NCBI Taxonomy" id="3371016"/>
    <lineage>
        <taxon>Eukaryota</taxon>
        <taxon>Metazoa</taxon>
        <taxon>Chordata</taxon>
        <taxon>Craniata</taxon>
        <taxon>Vertebrata</taxon>
        <taxon>Euteleostomi</taxon>
        <taxon>Mammalia</taxon>
        <taxon>Eutheria</taxon>
        <taxon>Laurasiatheria</taxon>
        <taxon>Chiroptera</taxon>
        <taxon>Yangochiroptera</taxon>
        <taxon>Vespertilionidae</taxon>
        <taxon>Cnephaeus</taxon>
    </lineage>
</organism>
<feature type="region of interest" description="Disordered" evidence="1">
    <location>
        <begin position="1"/>
        <end position="34"/>
    </location>
</feature>
<evidence type="ECO:0000313" key="3">
    <source>
        <dbReference type="Proteomes" id="UP001177744"/>
    </source>
</evidence>
<sequence length="204" mass="19904">MVQEAPAPIRLSVGPQRAEGPGPSAAAPGRGAGASVLSGAALPSGRTALCTPRGCPRALPVPWPPGPPAAPAPAAPAPGPHTAGYPCSLHQVHWPHMLHPPAPPACEVRRPLPAFPEAPRGRQLRLLRGAVGLLPARGRREPPVVPSGAPGSGGLGGTPPGALCGGGPAPHQLPHSHPPAPGLKTAAAAGGRPGGRSAPGPADG</sequence>
<dbReference type="Proteomes" id="UP001177744">
    <property type="component" value="Unassembled WGS sequence"/>
</dbReference>
<name>A0AA40HRD3_CNENI</name>
<gene>
    <name evidence="2" type="ORF">QTO34_003346</name>
</gene>
<feature type="compositionally biased region" description="Low complexity" evidence="1">
    <location>
        <begin position="17"/>
        <end position="34"/>
    </location>
</feature>
<evidence type="ECO:0000313" key="2">
    <source>
        <dbReference type="EMBL" id="KAK1335556.1"/>
    </source>
</evidence>
<comment type="caution">
    <text evidence="2">The sequence shown here is derived from an EMBL/GenBank/DDBJ whole genome shotgun (WGS) entry which is preliminary data.</text>
</comment>
<keyword evidence="3" id="KW-1185">Reference proteome</keyword>
<reference evidence="2" key="1">
    <citation type="submission" date="2023-06" db="EMBL/GenBank/DDBJ databases">
        <title>Reference genome for the Northern bat (Eptesicus nilssonii), a most northern bat species.</title>
        <authorList>
            <person name="Laine V.N."/>
            <person name="Pulliainen A.T."/>
            <person name="Lilley T.M."/>
        </authorList>
    </citation>
    <scope>NUCLEOTIDE SEQUENCE</scope>
    <source>
        <strain evidence="2">BLF_Eptnil</strain>
        <tissue evidence="2">Kidney</tissue>
    </source>
</reference>
<feature type="compositionally biased region" description="Low complexity" evidence="1">
    <location>
        <begin position="186"/>
        <end position="204"/>
    </location>
</feature>
<proteinExistence type="predicted"/>
<evidence type="ECO:0000256" key="1">
    <source>
        <dbReference type="SAM" id="MobiDB-lite"/>
    </source>
</evidence>
<feature type="compositionally biased region" description="Gly residues" evidence="1">
    <location>
        <begin position="150"/>
        <end position="168"/>
    </location>
</feature>
<dbReference type="EMBL" id="JAULJE010000013">
    <property type="protein sequence ID" value="KAK1335556.1"/>
    <property type="molecule type" value="Genomic_DNA"/>
</dbReference>
<protein>
    <submittedName>
        <fullName evidence="2">Uncharacterized protein</fullName>
    </submittedName>
</protein>
<feature type="region of interest" description="Disordered" evidence="1">
    <location>
        <begin position="137"/>
        <end position="204"/>
    </location>
</feature>